<evidence type="ECO:0000313" key="2">
    <source>
        <dbReference type="Proteomes" id="UP000663852"/>
    </source>
</evidence>
<dbReference type="InterPro" id="IPR036397">
    <property type="entry name" value="RNaseH_sf"/>
</dbReference>
<dbReference type="Gene3D" id="3.30.420.10">
    <property type="entry name" value="Ribonuclease H-like superfamily/Ribonuclease H"/>
    <property type="match status" value="1"/>
</dbReference>
<accession>A0A815UER0</accession>
<comment type="caution">
    <text evidence="1">The sequence shown here is derived from an EMBL/GenBank/DDBJ whole genome shotgun (WGS) entry which is preliminary data.</text>
</comment>
<proteinExistence type="predicted"/>
<dbReference type="GO" id="GO:0003676">
    <property type="term" value="F:nucleic acid binding"/>
    <property type="evidence" value="ECO:0007669"/>
    <property type="project" value="InterPro"/>
</dbReference>
<dbReference type="OrthoDB" id="10006939at2759"/>
<dbReference type="AlphaFoldDB" id="A0A815UER0"/>
<sequence>MITRRVVNKHRYRRPRTARTDVNIKKLKQKLQRQKLSTTKVACEFGVSPMVILDKGQLGHDRYIKEVLPVALKYGNHVFGNDWTFQQDGATPHTHRLTQQWCHDDFPSFIDKDH</sequence>
<reference evidence="1" key="1">
    <citation type="submission" date="2021-02" db="EMBL/GenBank/DDBJ databases">
        <authorList>
            <person name="Nowell W R."/>
        </authorList>
    </citation>
    <scope>NUCLEOTIDE SEQUENCE</scope>
</reference>
<dbReference type="EMBL" id="CAJNOJ010000735">
    <property type="protein sequence ID" value="CAF1516656.1"/>
    <property type="molecule type" value="Genomic_DNA"/>
</dbReference>
<protein>
    <recommendedName>
        <fullName evidence="3">Transposase</fullName>
    </recommendedName>
</protein>
<evidence type="ECO:0000313" key="1">
    <source>
        <dbReference type="EMBL" id="CAF1516656.1"/>
    </source>
</evidence>
<dbReference type="Proteomes" id="UP000663852">
    <property type="component" value="Unassembled WGS sequence"/>
</dbReference>
<organism evidence="1 2">
    <name type="scientific">Adineta ricciae</name>
    <name type="common">Rotifer</name>
    <dbReference type="NCBI Taxonomy" id="249248"/>
    <lineage>
        <taxon>Eukaryota</taxon>
        <taxon>Metazoa</taxon>
        <taxon>Spiralia</taxon>
        <taxon>Gnathifera</taxon>
        <taxon>Rotifera</taxon>
        <taxon>Eurotatoria</taxon>
        <taxon>Bdelloidea</taxon>
        <taxon>Adinetida</taxon>
        <taxon>Adinetidae</taxon>
        <taxon>Adineta</taxon>
    </lineage>
</organism>
<name>A0A815UER0_ADIRI</name>
<gene>
    <name evidence="1" type="ORF">EDS130_LOCUS43601</name>
</gene>
<evidence type="ECO:0008006" key="3">
    <source>
        <dbReference type="Google" id="ProtNLM"/>
    </source>
</evidence>